<evidence type="ECO:0000313" key="2">
    <source>
        <dbReference type="Proteomes" id="UP001060261"/>
    </source>
</evidence>
<dbReference type="GO" id="GO:0003677">
    <property type="term" value="F:DNA binding"/>
    <property type="evidence" value="ECO:0007669"/>
    <property type="project" value="UniProtKB-KW"/>
</dbReference>
<dbReference type="RefSeq" id="WP_260561050.1">
    <property type="nucleotide sequence ID" value="NZ_BAABEC010000009.1"/>
</dbReference>
<protein>
    <submittedName>
        <fullName evidence="1">Excisionase family DNA-binding protein</fullName>
    </submittedName>
</protein>
<organism evidence="1 2">
    <name type="scientific">Deinococcus rubellus</name>
    <dbReference type="NCBI Taxonomy" id="1889240"/>
    <lineage>
        <taxon>Bacteria</taxon>
        <taxon>Thermotogati</taxon>
        <taxon>Deinococcota</taxon>
        <taxon>Deinococci</taxon>
        <taxon>Deinococcales</taxon>
        <taxon>Deinococcaceae</taxon>
        <taxon>Deinococcus</taxon>
    </lineage>
</organism>
<gene>
    <name evidence="1" type="ORF">N0D28_03760</name>
</gene>
<reference evidence="1" key="1">
    <citation type="submission" date="2022-09" db="EMBL/GenBank/DDBJ databases">
        <title>genome sequence of Deinococcus rubellus.</title>
        <authorList>
            <person name="Srinivasan S."/>
        </authorList>
    </citation>
    <scope>NUCLEOTIDE SEQUENCE</scope>
    <source>
        <strain evidence="1">Ant6</strain>
    </source>
</reference>
<dbReference type="Proteomes" id="UP001060261">
    <property type="component" value="Chromosome"/>
</dbReference>
<name>A0ABY5YI90_9DEIO</name>
<proteinExistence type="predicted"/>
<keyword evidence="2" id="KW-1185">Reference proteome</keyword>
<dbReference type="NCBIfam" id="TIGR01764">
    <property type="entry name" value="excise"/>
    <property type="match status" value="1"/>
</dbReference>
<evidence type="ECO:0000313" key="1">
    <source>
        <dbReference type="EMBL" id="UWX64789.1"/>
    </source>
</evidence>
<keyword evidence="1" id="KW-0238">DNA-binding</keyword>
<accession>A0ABY5YI90</accession>
<dbReference type="InterPro" id="IPR010093">
    <property type="entry name" value="SinI_DNA-bd"/>
</dbReference>
<sequence length="80" mass="8764">MTLRLAYTYDEAAELLGVGKLLIRSLVDSGELIAICISSHEDARSKRISHHELTRFIAAREALQRHKFAGLTLGGVSQSA</sequence>
<dbReference type="EMBL" id="CP104213">
    <property type="protein sequence ID" value="UWX64789.1"/>
    <property type="molecule type" value="Genomic_DNA"/>
</dbReference>